<evidence type="ECO:0000313" key="1">
    <source>
        <dbReference type="EMBL" id="QHT76473.1"/>
    </source>
</evidence>
<name>A0A6C0H8Z4_9ZZZZ</name>
<organism evidence="1">
    <name type="scientific">viral metagenome</name>
    <dbReference type="NCBI Taxonomy" id="1070528"/>
    <lineage>
        <taxon>unclassified sequences</taxon>
        <taxon>metagenomes</taxon>
        <taxon>organismal metagenomes</taxon>
    </lineage>
</organism>
<dbReference type="AlphaFoldDB" id="A0A6C0H8Z4"/>
<dbReference type="InterPro" id="IPR011004">
    <property type="entry name" value="Trimer_LpxA-like_sf"/>
</dbReference>
<protein>
    <submittedName>
        <fullName evidence="1">Uncharacterized protein</fullName>
    </submittedName>
</protein>
<dbReference type="EMBL" id="MN739896">
    <property type="protein sequence ID" value="QHT76473.1"/>
    <property type="molecule type" value="Genomic_DNA"/>
</dbReference>
<accession>A0A6C0H8Z4</accession>
<proteinExistence type="predicted"/>
<sequence length="977" mass="105692">MSSSLESQLLQNYKSMMGLNNIYTDTSNNSTFLGYVTVNSNLYVSGYTIFNNVTTSSDINILKKLLTYSNTVCSSFNISGNAIINNTLTINSILNISGNANINNLIIAGNTNIIGNIPININNNLNVTNITTIQGTLLSSIIQSVNNTLSLNGNTIIVGNNQSKVYIQGTSTYIGTTQLNTTDKLITLNKNTLLLPTDNGYYSGIQIRGISGTGFINTSVDASKYLIQAPNTSNAGYIVSQDVNNNINILGVSTLQNTVSMNSSLYISNISIFQGSLSTNSLLYVTGKSGFNNNISLNSLLNISGNTIIKGNVSVNNRFNISQISIITKNVSVNSNLYITNNSIINGNVSILNNLNISNNSIIRGNTSINTLLYVSGISIFSNSVSISSLSIIGTTNINNMVTMGTLLLKTGLTIINNKVSVNSLLNISGSTIIKSNITAFGNIYIKGQTIAPLTNYTLNSAARVGGVPVGGLYRSGGIVMIRINDTPPTIYFSSSSTLTVYLNTSYTDPGAYALDYKNNSCVVYLNSISFGGTNYLSNRILINGTSTLISQTSTFSAGSYTATYQATDSVGLVGYNYRKLNVVYNFTLSRATFSATSFSTLFSIPGGSRCRGIAAIYYTAGTYVALASIDDPPGGPQDANIWTSTDYYNWKCINISSLPALSGISKPNICHNDGASCCAFGNGYLALYIPDITYPYGYEYFFIYNISANTLTPFPSNVNKSMCRYIANVNNYCLYYLSNTNDYVYSTDGITLTKSTTKIMGNLCAFNYVNGVYIAVAGLPTELVTYISTDRITWTQGSSFTTLFANNNVNYYANNPHYNAWWGASNGNMCIYAGISSNDYLIINHAYVLSSTDGVNWTLINMPYFPVVMSNPPGNYNGGFNLLGAFWSGSLWIVRFQAVGLEWFISGNPYGSLLQGFYFSQNGIDWNVSSSLFYNGGPTNYDNNNGGHLSTMANGHCILPFSYNNDLSTKGLWYTS</sequence>
<dbReference type="SUPFAM" id="SSF51161">
    <property type="entry name" value="Trimeric LpxA-like enzymes"/>
    <property type="match status" value="1"/>
</dbReference>
<reference evidence="1" key="1">
    <citation type="journal article" date="2020" name="Nature">
        <title>Giant virus diversity and host interactions through global metagenomics.</title>
        <authorList>
            <person name="Schulz F."/>
            <person name="Roux S."/>
            <person name="Paez-Espino D."/>
            <person name="Jungbluth S."/>
            <person name="Walsh D.A."/>
            <person name="Denef V.J."/>
            <person name="McMahon K.D."/>
            <person name="Konstantinidis K.T."/>
            <person name="Eloe-Fadrosh E.A."/>
            <person name="Kyrpides N.C."/>
            <person name="Woyke T."/>
        </authorList>
    </citation>
    <scope>NUCLEOTIDE SEQUENCE</scope>
    <source>
        <strain evidence="1">GVMAG-M-3300023179-82</strain>
    </source>
</reference>
<dbReference type="Gene3D" id="2.160.10.10">
    <property type="entry name" value="Hexapeptide repeat proteins"/>
    <property type="match status" value="1"/>
</dbReference>